<dbReference type="RefSeq" id="WP_224040954.1">
    <property type="nucleotide sequence ID" value="NZ_CAJZAH010000002.1"/>
</dbReference>
<dbReference type="EMBL" id="CAJZAH010000002">
    <property type="protein sequence ID" value="CAG9171229.1"/>
    <property type="molecule type" value="Genomic_DNA"/>
</dbReference>
<evidence type="ECO:0000259" key="1">
    <source>
        <dbReference type="Pfam" id="PF12680"/>
    </source>
</evidence>
<dbReference type="InterPro" id="IPR037401">
    <property type="entry name" value="SnoaL-like"/>
</dbReference>
<sequence>MTQMHQDSDALPSLLLWYATLTPESLADLHRYYAPDARFCDPFNDVRGHACIRAVFEHMFETVKQPGFIFGSQVQGGNEGFATWVFMGAVRGRTFSVPGSSHLRFGDDGRVTHHQDFWDAAALWRKLPLIGGPVGWLQRRFAAPAPR</sequence>
<comment type="caution">
    <text evidence="2">The sequence shown here is derived from an EMBL/GenBank/DDBJ whole genome shotgun (WGS) entry which is preliminary data.</text>
</comment>
<dbReference type="Pfam" id="PF12680">
    <property type="entry name" value="SnoaL_2"/>
    <property type="match status" value="1"/>
</dbReference>
<accession>A0ABN7YCM8</accession>
<evidence type="ECO:0000313" key="3">
    <source>
        <dbReference type="Proteomes" id="UP000721236"/>
    </source>
</evidence>
<feature type="domain" description="SnoaL-like" evidence="1">
    <location>
        <begin position="17"/>
        <end position="114"/>
    </location>
</feature>
<organism evidence="2 3">
    <name type="scientific">Cupriavidus respiraculi</name>
    <dbReference type="NCBI Taxonomy" id="195930"/>
    <lineage>
        <taxon>Bacteria</taxon>
        <taxon>Pseudomonadati</taxon>
        <taxon>Pseudomonadota</taxon>
        <taxon>Betaproteobacteria</taxon>
        <taxon>Burkholderiales</taxon>
        <taxon>Burkholderiaceae</taxon>
        <taxon>Cupriavidus</taxon>
    </lineage>
</organism>
<reference evidence="2 3" key="1">
    <citation type="submission" date="2021-08" db="EMBL/GenBank/DDBJ databases">
        <authorList>
            <person name="Peeters C."/>
        </authorList>
    </citation>
    <scope>NUCLEOTIDE SEQUENCE [LARGE SCALE GENOMIC DNA]</scope>
    <source>
        <strain evidence="2 3">LMG 21510</strain>
    </source>
</reference>
<dbReference type="Gene3D" id="3.10.450.50">
    <property type="match status" value="1"/>
</dbReference>
<dbReference type="InterPro" id="IPR032710">
    <property type="entry name" value="NTF2-like_dom_sf"/>
</dbReference>
<dbReference type="SUPFAM" id="SSF54427">
    <property type="entry name" value="NTF2-like"/>
    <property type="match status" value="1"/>
</dbReference>
<gene>
    <name evidence="2" type="ORF">LMG21510_01582</name>
</gene>
<name>A0ABN7YCM8_9BURK</name>
<keyword evidence="3" id="KW-1185">Reference proteome</keyword>
<protein>
    <recommendedName>
        <fullName evidence="1">SnoaL-like domain-containing protein</fullName>
    </recommendedName>
</protein>
<dbReference type="Proteomes" id="UP000721236">
    <property type="component" value="Unassembled WGS sequence"/>
</dbReference>
<proteinExistence type="predicted"/>
<evidence type="ECO:0000313" key="2">
    <source>
        <dbReference type="EMBL" id="CAG9171229.1"/>
    </source>
</evidence>